<dbReference type="eggNOG" id="ENOG502SSN5">
    <property type="taxonomic scope" value="Eukaryota"/>
</dbReference>
<dbReference type="PhylomeDB" id="A0A022Q3S3"/>
<dbReference type="Proteomes" id="UP000030748">
    <property type="component" value="Unassembled WGS sequence"/>
</dbReference>
<dbReference type="PANTHER" id="PTHR31672">
    <property type="entry name" value="BNACNNG10540D PROTEIN"/>
    <property type="match status" value="1"/>
</dbReference>
<organism evidence="2 3">
    <name type="scientific">Erythranthe guttata</name>
    <name type="common">Yellow monkey flower</name>
    <name type="synonym">Mimulus guttatus</name>
    <dbReference type="NCBI Taxonomy" id="4155"/>
    <lineage>
        <taxon>Eukaryota</taxon>
        <taxon>Viridiplantae</taxon>
        <taxon>Streptophyta</taxon>
        <taxon>Embryophyta</taxon>
        <taxon>Tracheophyta</taxon>
        <taxon>Spermatophyta</taxon>
        <taxon>Magnoliopsida</taxon>
        <taxon>eudicotyledons</taxon>
        <taxon>Gunneridae</taxon>
        <taxon>Pentapetalae</taxon>
        <taxon>asterids</taxon>
        <taxon>lamiids</taxon>
        <taxon>Lamiales</taxon>
        <taxon>Phrymaceae</taxon>
        <taxon>Erythranthe</taxon>
    </lineage>
</organism>
<gene>
    <name evidence="2" type="ORF">MIMGU_mgv1a018931mg</name>
</gene>
<reference evidence="2 3" key="1">
    <citation type="journal article" date="2013" name="Proc. Natl. Acad. Sci. U.S.A.">
        <title>Fine-scale variation in meiotic recombination in Mimulus inferred from population shotgun sequencing.</title>
        <authorList>
            <person name="Hellsten U."/>
            <person name="Wright K.M."/>
            <person name="Jenkins J."/>
            <person name="Shu S."/>
            <person name="Yuan Y."/>
            <person name="Wessler S.R."/>
            <person name="Schmutz J."/>
            <person name="Willis J.H."/>
            <person name="Rokhsar D.S."/>
        </authorList>
    </citation>
    <scope>NUCLEOTIDE SEQUENCE [LARGE SCALE GENOMIC DNA]</scope>
    <source>
        <strain evidence="3">cv. DUN x IM62</strain>
    </source>
</reference>
<name>A0A022Q3S3_ERYGU</name>
<feature type="domain" description="F-box" evidence="1">
    <location>
        <begin position="22"/>
        <end position="69"/>
    </location>
</feature>
<dbReference type="SUPFAM" id="SSF81383">
    <property type="entry name" value="F-box domain"/>
    <property type="match status" value="1"/>
</dbReference>
<dbReference type="NCBIfam" id="TIGR01640">
    <property type="entry name" value="F_box_assoc_1"/>
    <property type="match status" value="1"/>
</dbReference>
<accession>A0A022Q3S3</accession>
<keyword evidence="3" id="KW-1185">Reference proteome</keyword>
<dbReference type="PANTHER" id="PTHR31672:SF11">
    <property type="entry name" value="F-BOX PROTEIN CPR1-LIKE ISOFORM X2"/>
    <property type="match status" value="1"/>
</dbReference>
<sequence length="369" mass="42594">MARSNDNSHVRNFTRSIRKRGSTNIDSLPDELVFQILLELPAEDIYDSATFVCKKWYKMINTDNFINAHLQHSTPGLLIQNRTHKYDRAVFAAIRKGKIEISKFGYKFTDRVLASCNGLVLNHYSEDNYALQIVNPATKHRLFVTPPFTENVSRHNSFGIVHVASTMAYKVVHTYFHYTDDYLYTWGCSLLTVGVDTYWRRVHIRPVFPETAIVHTTQQTTQGFMHWVWNNVCVLTLNVETEVITSTPVPRGYKHVRKWYLSKGKSLSLLVLCEDSSFDVWEMKSETGEWTKTYKVDFEPLSKYGRLTPVAWLKHGEVLVLSGSDLTRVCTTYNVLTREIDCFELDDCCNDHIFKIHTNSLVSLDGIEV</sequence>
<dbReference type="Gene3D" id="1.20.1280.50">
    <property type="match status" value="1"/>
</dbReference>
<dbReference type="EMBL" id="KI632162">
    <property type="protein sequence ID" value="EYU23317.1"/>
    <property type="molecule type" value="Genomic_DNA"/>
</dbReference>
<dbReference type="InterPro" id="IPR001810">
    <property type="entry name" value="F-box_dom"/>
</dbReference>
<evidence type="ECO:0000259" key="1">
    <source>
        <dbReference type="PROSITE" id="PS50181"/>
    </source>
</evidence>
<evidence type="ECO:0000313" key="3">
    <source>
        <dbReference type="Proteomes" id="UP000030748"/>
    </source>
</evidence>
<dbReference type="InterPro" id="IPR050796">
    <property type="entry name" value="SCF_F-box_component"/>
</dbReference>
<protein>
    <recommendedName>
        <fullName evidence="1">F-box domain-containing protein</fullName>
    </recommendedName>
</protein>
<proteinExistence type="predicted"/>
<dbReference type="InterPro" id="IPR017451">
    <property type="entry name" value="F-box-assoc_interact_dom"/>
</dbReference>
<dbReference type="PROSITE" id="PS50181">
    <property type="entry name" value="FBOX"/>
    <property type="match status" value="1"/>
</dbReference>
<evidence type="ECO:0000313" key="2">
    <source>
        <dbReference type="EMBL" id="EYU23317.1"/>
    </source>
</evidence>
<dbReference type="Pfam" id="PF12937">
    <property type="entry name" value="F-box-like"/>
    <property type="match status" value="1"/>
</dbReference>
<dbReference type="AlphaFoldDB" id="A0A022Q3S3"/>
<dbReference type="InterPro" id="IPR036047">
    <property type="entry name" value="F-box-like_dom_sf"/>
</dbReference>